<evidence type="ECO:0000313" key="2">
    <source>
        <dbReference type="EMBL" id="SFL89813.1"/>
    </source>
</evidence>
<sequence>MTIPNRDTAAMFLLEAERLNPGNWVAHSLVTAQAAEAIAKVHPDLDSEVAYVMGYLHDIGRRAGITYMRHSLDGYHFLQQHGYDDIARICITHTFWLKDLNEYSGKRDCSAEEIQFLESYITSIEYNEYDWLIQLCDCLALPTGFCLLEKRLVDAALRYGTTKYTAIKWKLLFEIKAKFEQKIGRSIYDLLPGVRENTFS</sequence>
<gene>
    <name evidence="2" type="ORF">SAMN04490355_102453</name>
</gene>
<feature type="domain" description="HD/PDEase" evidence="1">
    <location>
        <begin position="20"/>
        <end position="151"/>
    </location>
</feature>
<dbReference type="InterPro" id="IPR006674">
    <property type="entry name" value="HD_domain"/>
</dbReference>
<dbReference type="InterPro" id="IPR006675">
    <property type="entry name" value="HDIG_dom"/>
</dbReference>
<organism evidence="2 3">
    <name type="scientific">Pelosinus propionicus DSM 13327</name>
    <dbReference type="NCBI Taxonomy" id="1123291"/>
    <lineage>
        <taxon>Bacteria</taxon>
        <taxon>Bacillati</taxon>
        <taxon>Bacillota</taxon>
        <taxon>Negativicutes</taxon>
        <taxon>Selenomonadales</taxon>
        <taxon>Sporomusaceae</taxon>
        <taxon>Pelosinus</taxon>
    </lineage>
</organism>
<dbReference type="InterPro" id="IPR003607">
    <property type="entry name" value="HD/PDEase_dom"/>
</dbReference>
<dbReference type="AlphaFoldDB" id="A0A1I4LG54"/>
<evidence type="ECO:0000313" key="3">
    <source>
        <dbReference type="Proteomes" id="UP000199520"/>
    </source>
</evidence>
<accession>A0A1I4LG54</accession>
<dbReference type="RefSeq" id="WP_090938303.1">
    <property type="nucleotide sequence ID" value="NZ_FOTS01000024.1"/>
</dbReference>
<dbReference type="OrthoDB" id="9794480at2"/>
<dbReference type="Gene3D" id="1.10.3210.10">
    <property type="entry name" value="Hypothetical protein af1432"/>
    <property type="match status" value="1"/>
</dbReference>
<dbReference type="NCBIfam" id="TIGR00277">
    <property type="entry name" value="HDIG"/>
    <property type="match status" value="1"/>
</dbReference>
<name>A0A1I4LG54_9FIRM</name>
<keyword evidence="3" id="KW-1185">Reference proteome</keyword>
<dbReference type="SMART" id="SM00471">
    <property type="entry name" value="HDc"/>
    <property type="match status" value="1"/>
</dbReference>
<protein>
    <submittedName>
        <fullName evidence="2">HDIG domain-containing protein</fullName>
    </submittedName>
</protein>
<evidence type="ECO:0000259" key="1">
    <source>
        <dbReference type="SMART" id="SM00471"/>
    </source>
</evidence>
<proteinExistence type="predicted"/>
<dbReference type="Pfam" id="PF01966">
    <property type="entry name" value="HD"/>
    <property type="match status" value="1"/>
</dbReference>
<dbReference type="Proteomes" id="UP000199520">
    <property type="component" value="Unassembled WGS sequence"/>
</dbReference>
<dbReference type="EMBL" id="FOTS01000024">
    <property type="protein sequence ID" value="SFL89813.1"/>
    <property type="molecule type" value="Genomic_DNA"/>
</dbReference>
<reference evidence="3" key="1">
    <citation type="submission" date="2016-10" db="EMBL/GenBank/DDBJ databases">
        <authorList>
            <person name="Varghese N."/>
            <person name="Submissions S."/>
        </authorList>
    </citation>
    <scope>NUCLEOTIDE SEQUENCE [LARGE SCALE GENOMIC DNA]</scope>
    <source>
        <strain evidence="3">DSM 13327</strain>
    </source>
</reference>
<dbReference type="SUPFAM" id="SSF109604">
    <property type="entry name" value="HD-domain/PDEase-like"/>
    <property type="match status" value="1"/>
</dbReference>
<dbReference type="STRING" id="1123291.SAMN04490355_102453"/>